<dbReference type="PROSITE" id="PS50880">
    <property type="entry name" value="TOPRIM"/>
    <property type="match status" value="1"/>
</dbReference>
<comment type="subunit">
    <text evidence="12">Monomer. Interacts with DnaB.</text>
</comment>
<evidence type="ECO:0000256" key="11">
    <source>
        <dbReference type="ARBA" id="ARBA00023163"/>
    </source>
</evidence>
<reference evidence="16 17" key="1">
    <citation type="submission" date="2015-01" db="EMBL/GenBank/DDBJ databases">
        <title>Genome sequencing of Jeotgalibacillus soli.</title>
        <authorList>
            <person name="Goh K.M."/>
            <person name="Chan K.-G."/>
            <person name="Yaakop A.S."/>
            <person name="Ee R."/>
            <person name="Gan H.M."/>
            <person name="Chan C.S."/>
        </authorList>
    </citation>
    <scope>NUCLEOTIDE SEQUENCE [LARGE SCALE GENOMIC DNA]</scope>
    <source>
        <strain evidence="16 17">P9</strain>
    </source>
</reference>
<dbReference type="Gene3D" id="3.40.1360.10">
    <property type="match status" value="1"/>
</dbReference>
<dbReference type="AlphaFoldDB" id="A0A0C2R2D1"/>
<dbReference type="CDD" id="cd03364">
    <property type="entry name" value="TOPRIM_DnaG_primases"/>
    <property type="match status" value="1"/>
</dbReference>
<feature type="zinc finger region" description="CHC2-type" evidence="12 14">
    <location>
        <begin position="56"/>
        <end position="80"/>
    </location>
</feature>
<gene>
    <name evidence="12" type="primary">dnaG</name>
    <name evidence="16" type="ORF">KP78_33990</name>
</gene>
<dbReference type="InterPro" id="IPR013264">
    <property type="entry name" value="DNAG_N"/>
</dbReference>
<keyword evidence="17" id="KW-1185">Reference proteome</keyword>
<evidence type="ECO:0000256" key="7">
    <source>
        <dbReference type="ARBA" id="ARBA00022771"/>
    </source>
</evidence>
<keyword evidence="4 12" id="KW-0548">Nucleotidyltransferase</keyword>
<dbReference type="STRING" id="889306.KP78_33990"/>
<dbReference type="PANTHER" id="PTHR30313">
    <property type="entry name" value="DNA PRIMASE"/>
    <property type="match status" value="1"/>
</dbReference>
<proteinExistence type="inferred from homology"/>
<dbReference type="PANTHER" id="PTHR30313:SF2">
    <property type="entry name" value="DNA PRIMASE"/>
    <property type="match status" value="1"/>
</dbReference>
<evidence type="ECO:0000256" key="10">
    <source>
        <dbReference type="ARBA" id="ARBA00023125"/>
    </source>
</evidence>
<dbReference type="NCBIfam" id="TIGR01391">
    <property type="entry name" value="dnaG"/>
    <property type="match status" value="1"/>
</dbReference>
<comment type="similarity">
    <text evidence="12 13">Belongs to the DnaG primase family.</text>
</comment>
<dbReference type="GO" id="GO:0008270">
    <property type="term" value="F:zinc ion binding"/>
    <property type="evidence" value="ECO:0007669"/>
    <property type="project" value="UniProtKB-UniRule"/>
</dbReference>
<keyword evidence="10 12" id="KW-0238">DNA-binding</keyword>
<dbReference type="GO" id="GO:0000428">
    <property type="term" value="C:DNA-directed RNA polymerase complex"/>
    <property type="evidence" value="ECO:0007669"/>
    <property type="project" value="UniProtKB-KW"/>
</dbReference>
<evidence type="ECO:0000256" key="12">
    <source>
        <dbReference type="HAMAP-Rule" id="MF_00974"/>
    </source>
</evidence>
<dbReference type="EMBL" id="JXRP01000019">
    <property type="protein sequence ID" value="KIL44435.1"/>
    <property type="molecule type" value="Genomic_DNA"/>
</dbReference>
<keyword evidence="6 12" id="KW-0479">Metal-binding</keyword>
<organism evidence="16 17">
    <name type="scientific">Jeotgalibacillus soli</name>
    <dbReference type="NCBI Taxonomy" id="889306"/>
    <lineage>
        <taxon>Bacteria</taxon>
        <taxon>Bacillati</taxon>
        <taxon>Bacillota</taxon>
        <taxon>Bacilli</taxon>
        <taxon>Bacillales</taxon>
        <taxon>Caryophanaceae</taxon>
        <taxon>Jeotgalibacillus</taxon>
    </lineage>
</organism>
<evidence type="ECO:0000313" key="16">
    <source>
        <dbReference type="EMBL" id="KIL44435.1"/>
    </source>
</evidence>
<evidence type="ECO:0000256" key="13">
    <source>
        <dbReference type="PIRNR" id="PIRNR002811"/>
    </source>
</evidence>
<dbReference type="InterPro" id="IPR006295">
    <property type="entry name" value="DNA_primase_DnaG"/>
</dbReference>
<dbReference type="SMART" id="SM00493">
    <property type="entry name" value="TOPRIM"/>
    <property type="match status" value="1"/>
</dbReference>
<dbReference type="GO" id="GO:0003678">
    <property type="term" value="F:DNA helicase activity"/>
    <property type="evidence" value="ECO:0007669"/>
    <property type="project" value="InterPro"/>
</dbReference>
<dbReference type="SUPFAM" id="SSF57783">
    <property type="entry name" value="Zinc beta-ribbon"/>
    <property type="match status" value="1"/>
</dbReference>
<dbReference type="InterPro" id="IPR050219">
    <property type="entry name" value="DnaG_primase"/>
</dbReference>
<dbReference type="Pfam" id="PF08275">
    <property type="entry name" value="DNAG_N"/>
    <property type="match status" value="1"/>
</dbReference>
<dbReference type="InterPro" id="IPR037068">
    <property type="entry name" value="DNA_primase_core_N_sf"/>
</dbReference>
<comment type="catalytic activity">
    <reaction evidence="12">
        <text>ssDNA + n NTP = ssDNA/pppN(pN)n-1 hybrid + (n-1) diphosphate.</text>
        <dbReference type="EC" id="2.7.7.101"/>
    </reaction>
</comment>
<dbReference type="InterPro" id="IPR030846">
    <property type="entry name" value="DnaG_bac"/>
</dbReference>
<evidence type="ECO:0000313" key="17">
    <source>
        <dbReference type="Proteomes" id="UP000031938"/>
    </source>
</evidence>
<keyword evidence="7 12" id="KW-0863">Zinc-finger</keyword>
<evidence type="ECO:0000256" key="3">
    <source>
        <dbReference type="ARBA" id="ARBA00022679"/>
    </source>
</evidence>
<accession>A0A0C2R2D1</accession>
<dbReference type="GO" id="GO:0005524">
    <property type="term" value="F:ATP binding"/>
    <property type="evidence" value="ECO:0007669"/>
    <property type="project" value="InterPro"/>
</dbReference>
<keyword evidence="5 12" id="KW-0235">DNA replication</keyword>
<protein>
    <recommendedName>
        <fullName evidence="12 13">DNA primase</fullName>
        <ecNumber evidence="12">2.7.7.101</ecNumber>
    </recommendedName>
</protein>
<dbReference type="PIRSF" id="PIRSF002811">
    <property type="entry name" value="DnaG"/>
    <property type="match status" value="1"/>
</dbReference>
<evidence type="ECO:0000256" key="5">
    <source>
        <dbReference type="ARBA" id="ARBA00022705"/>
    </source>
</evidence>
<dbReference type="Gene3D" id="3.90.580.10">
    <property type="entry name" value="Zinc finger, CHC2-type domain"/>
    <property type="match status" value="1"/>
</dbReference>
<comment type="domain">
    <text evidence="12">Contains an N-terminal zinc-binding domain, a central core domain that contains the primase activity, and a C-terminal DnaB-binding domain.</text>
</comment>
<keyword evidence="11 12" id="KW-0804">Transcription</keyword>
<dbReference type="SMART" id="SM00400">
    <property type="entry name" value="ZnF_CHCC"/>
    <property type="match status" value="1"/>
</dbReference>
<evidence type="ECO:0000256" key="4">
    <source>
        <dbReference type="ARBA" id="ARBA00022695"/>
    </source>
</evidence>
<dbReference type="InterPro" id="IPR002694">
    <property type="entry name" value="Znf_CHC2"/>
</dbReference>
<evidence type="ECO:0000256" key="1">
    <source>
        <dbReference type="ARBA" id="ARBA00022478"/>
    </source>
</evidence>
<comment type="function">
    <text evidence="12 13">RNA polymerase that catalyzes the synthesis of short RNA molecules used as primers for DNA polymerase during DNA replication.</text>
</comment>
<evidence type="ECO:0000256" key="6">
    <source>
        <dbReference type="ARBA" id="ARBA00022723"/>
    </source>
</evidence>
<dbReference type="GO" id="GO:0003899">
    <property type="term" value="F:DNA-directed RNA polymerase activity"/>
    <property type="evidence" value="ECO:0007669"/>
    <property type="project" value="UniProtKB-UniRule"/>
</dbReference>
<dbReference type="Pfam" id="PF13155">
    <property type="entry name" value="Toprim_2"/>
    <property type="match status" value="1"/>
</dbReference>
<dbReference type="InterPro" id="IPR034151">
    <property type="entry name" value="TOPRIM_DnaG_bac"/>
</dbReference>
<dbReference type="InterPro" id="IPR006171">
    <property type="entry name" value="TOPRIM_dom"/>
</dbReference>
<comment type="caution">
    <text evidence="16">The sequence shown here is derived from an EMBL/GenBank/DDBJ whole genome shotgun (WGS) entry which is preliminary data.</text>
</comment>
<dbReference type="GO" id="GO:0006269">
    <property type="term" value="P:DNA replication, synthesis of primer"/>
    <property type="evidence" value="ECO:0007669"/>
    <property type="project" value="UniProtKB-UniRule"/>
</dbReference>
<evidence type="ECO:0000256" key="14">
    <source>
        <dbReference type="PIRSR" id="PIRSR002811-1"/>
    </source>
</evidence>
<dbReference type="GO" id="GO:0003677">
    <property type="term" value="F:DNA binding"/>
    <property type="evidence" value="ECO:0007669"/>
    <property type="project" value="UniProtKB-KW"/>
</dbReference>
<dbReference type="Gene3D" id="3.90.980.10">
    <property type="entry name" value="DNA primase, catalytic core, N-terminal domain"/>
    <property type="match status" value="1"/>
</dbReference>
<comment type="cofactor">
    <cofactor evidence="12 13 14">
        <name>Zn(2+)</name>
        <dbReference type="ChEBI" id="CHEBI:29105"/>
    </cofactor>
    <text evidence="12 13 14">Binds 1 zinc ion per monomer.</text>
</comment>
<evidence type="ECO:0000256" key="8">
    <source>
        <dbReference type="ARBA" id="ARBA00022833"/>
    </source>
</evidence>
<dbReference type="Gene3D" id="6.10.140.360">
    <property type="match status" value="1"/>
</dbReference>
<keyword evidence="9" id="KW-0460">Magnesium</keyword>
<dbReference type="FunFam" id="3.90.580.10:FF:000001">
    <property type="entry name" value="DNA primase"/>
    <property type="match status" value="1"/>
</dbReference>
<dbReference type="InterPro" id="IPR036977">
    <property type="entry name" value="DNA_primase_Znf_CHC2"/>
</dbReference>
<dbReference type="Gene3D" id="1.10.860.10">
    <property type="entry name" value="DNAb Helicase, Chain A"/>
    <property type="match status" value="1"/>
</dbReference>
<dbReference type="GO" id="GO:0005737">
    <property type="term" value="C:cytoplasm"/>
    <property type="evidence" value="ECO:0007669"/>
    <property type="project" value="TreeGrafter"/>
</dbReference>
<keyword evidence="1 12" id="KW-0240">DNA-directed RNA polymerase</keyword>
<dbReference type="InterPro" id="IPR036185">
    <property type="entry name" value="DNA_heli_DnaB-like_N_sf"/>
</dbReference>
<dbReference type="Pfam" id="PF01807">
    <property type="entry name" value="Zn_ribbon_DnaG"/>
    <property type="match status" value="1"/>
</dbReference>
<name>A0A0C2R2D1_9BACL</name>
<feature type="domain" description="Toprim" evidence="15">
    <location>
        <begin position="280"/>
        <end position="362"/>
    </location>
</feature>
<dbReference type="SUPFAM" id="SSF56731">
    <property type="entry name" value="DNA primase core"/>
    <property type="match status" value="1"/>
</dbReference>
<evidence type="ECO:0000259" key="15">
    <source>
        <dbReference type="PROSITE" id="PS50880"/>
    </source>
</evidence>
<dbReference type="Proteomes" id="UP000031938">
    <property type="component" value="Unassembled WGS sequence"/>
</dbReference>
<dbReference type="SUPFAM" id="SSF48024">
    <property type="entry name" value="N-terminal domain of DnaB helicase"/>
    <property type="match status" value="1"/>
</dbReference>
<dbReference type="HAMAP" id="MF_00974">
    <property type="entry name" value="DNA_primase_DnaG"/>
    <property type="match status" value="1"/>
</dbReference>
<dbReference type="EC" id="2.7.7.101" evidence="12"/>
<dbReference type="FunFam" id="3.90.980.10:FF:000001">
    <property type="entry name" value="DNA primase"/>
    <property type="match status" value="1"/>
</dbReference>
<dbReference type="InterPro" id="IPR016136">
    <property type="entry name" value="DNA_helicase_N/primase_C"/>
</dbReference>
<evidence type="ECO:0000256" key="2">
    <source>
        <dbReference type="ARBA" id="ARBA00022515"/>
    </source>
</evidence>
<sequence length="621" mass="70726">MIFGEFYSITIDGGVFVNERIPEETVEEIRRKTDIVDIISDFVQLKKQGRNYFGLCPFHGENSPSFSVSPDKQIFHCFGCGAGGNVYTFLMDHDGVTFQEAVLQLGSRTGISVNVEPDKNNRSEQQEDISYKNHLEAHDLLAKFYHHLLLNTSEGQEALEYMYSRGFNEEQLKTFKVGWALPSWDFTAQFLKNKGFDLPSMEQAGLVIKRDDGSYFDRFRGRVMFPIENDRGQVVAFSGRIIQPTSDEPKYLNSPETPLFQKNKLLFNYHRARGSIRREQSVVLYEGFADVISSNEYVGHGIATMGTSISDQHIQMIKRLTNQVILCYDGDQAGVEASYRASKEITAKGLAVKVAVLPGKLDPDDYIQKHGGKAFRQEVIDSSVSLMAFKMRYHRFGKNLQTEDGRINYISAALKEIAFLSGAVEKELYLKQLSDEFDISLESLQAQLNDIAPRFTKTNSDLRKPAVQTAAIPQRRSMLMPAYQTAERRLLAHMMVNEDTAYTVQALLNGAILNKDEHQAILTYLLAFYESGHQADPGAFVQILPDRHLRAFATEVSMMEINPEVGKEELNDYVLEVLKYQKMLKIKEKESEEKEAERRKDYRRAAEIGMEIIKLRKALKR</sequence>
<dbReference type="Pfam" id="PF10410">
    <property type="entry name" value="DnaB_bind"/>
    <property type="match status" value="1"/>
</dbReference>
<keyword evidence="8 12" id="KW-0862">Zinc</keyword>
<keyword evidence="2 12" id="KW-0639">Primosome</keyword>
<dbReference type="PATRIC" id="fig|889306.3.peg.3416"/>
<dbReference type="GO" id="GO:1990077">
    <property type="term" value="C:primosome complex"/>
    <property type="evidence" value="ECO:0007669"/>
    <property type="project" value="UniProtKB-KW"/>
</dbReference>
<keyword evidence="3 12" id="KW-0808">Transferase</keyword>
<dbReference type="InterPro" id="IPR019475">
    <property type="entry name" value="DNA_primase_DnaB-bd"/>
</dbReference>
<evidence type="ECO:0000256" key="9">
    <source>
        <dbReference type="ARBA" id="ARBA00022842"/>
    </source>
</evidence>